<evidence type="ECO:0000256" key="1">
    <source>
        <dbReference type="ARBA" id="ARBA00022670"/>
    </source>
</evidence>
<dbReference type="InterPro" id="IPR029055">
    <property type="entry name" value="Ntn_hydrolases_N"/>
</dbReference>
<dbReference type="Proteomes" id="UP000199312">
    <property type="component" value="Unassembled WGS sequence"/>
</dbReference>
<dbReference type="GO" id="GO:0006508">
    <property type="term" value="P:proteolysis"/>
    <property type="evidence" value="ECO:0007669"/>
    <property type="project" value="UniProtKB-KW"/>
</dbReference>
<feature type="binding site" evidence="6">
    <location>
        <begin position="242"/>
        <end position="245"/>
    </location>
    <ligand>
        <name>substrate</name>
    </ligand>
</feature>
<dbReference type="Gene3D" id="3.60.20.30">
    <property type="entry name" value="(Glycosyl)asparaginase"/>
    <property type="match status" value="1"/>
</dbReference>
<evidence type="ECO:0000256" key="7">
    <source>
        <dbReference type="PIRSR" id="PIRSR600246-3"/>
    </source>
</evidence>
<evidence type="ECO:0000256" key="3">
    <source>
        <dbReference type="ARBA" id="ARBA00022813"/>
    </source>
</evidence>
<feature type="active site" description="Nucleophile" evidence="5">
    <location>
        <position position="214"/>
    </location>
</feature>
<gene>
    <name evidence="8" type="ORF">SAMN04488006_2946</name>
</gene>
<dbReference type="PROSITE" id="PS51257">
    <property type="entry name" value="PROKAR_LIPOPROTEIN"/>
    <property type="match status" value="1"/>
</dbReference>
<keyword evidence="2" id="KW-0378">Hydrolase</keyword>
<evidence type="ECO:0000256" key="5">
    <source>
        <dbReference type="PIRSR" id="PIRSR600246-1"/>
    </source>
</evidence>
<dbReference type="GO" id="GO:0008233">
    <property type="term" value="F:peptidase activity"/>
    <property type="evidence" value="ECO:0007669"/>
    <property type="project" value="UniProtKB-KW"/>
</dbReference>
<dbReference type="GO" id="GO:0016811">
    <property type="term" value="F:hydrolase activity, acting on carbon-nitrogen (but not peptide) bonds, in linear amides"/>
    <property type="evidence" value="ECO:0007669"/>
    <property type="project" value="UniProtKB-ARBA"/>
</dbReference>
<name>A0A1I6SDM0_9FLAO</name>
<dbReference type="SUPFAM" id="SSF56235">
    <property type="entry name" value="N-terminal nucleophile aminohydrolases (Ntn hydrolases)"/>
    <property type="match status" value="1"/>
</dbReference>
<dbReference type="STRING" id="593133.SAMN04488006_2946"/>
<dbReference type="EMBL" id="FOZP01000008">
    <property type="protein sequence ID" value="SFS74848.1"/>
    <property type="molecule type" value="Genomic_DNA"/>
</dbReference>
<evidence type="ECO:0000256" key="4">
    <source>
        <dbReference type="ARBA" id="ARBA00069124"/>
    </source>
</evidence>
<accession>A0A1I6SDM0</accession>
<dbReference type="PANTHER" id="PTHR10188:SF6">
    <property type="entry name" value="N(4)-(BETA-N-ACETYLGLUCOSAMINYL)-L-ASPARAGINASE"/>
    <property type="match status" value="1"/>
</dbReference>
<dbReference type="RefSeq" id="WP_090229015.1">
    <property type="nucleotide sequence ID" value="NZ_FOZP01000008.1"/>
</dbReference>
<keyword evidence="1" id="KW-0645">Protease</keyword>
<dbReference type="PANTHER" id="PTHR10188">
    <property type="entry name" value="L-ASPARAGINASE"/>
    <property type="match status" value="1"/>
</dbReference>
<dbReference type="OrthoDB" id="9780217at2"/>
<proteinExistence type="predicted"/>
<protein>
    <recommendedName>
        <fullName evidence="4">Isoaspartyl peptidase</fullName>
    </recommendedName>
</protein>
<sequence length="350" mass="37728">MKKLYFLVSLTLFLTSCNPKNNVKEITKTREPNSFAIVLHGGAGGIKKEYFTEQQQEAYKLKLEEALNAGYAVLEKGGISLDAVQAAINVMEDSPLFNAGKGAVYNSEGNQEMDAAIMDGKTLNAGAIAGVNHIKNPILAARIVMDSSSHVLLSGKGAEILAAKYGIEMVDSSYFFTEKRMNQLKELQGKEKIKLDHTAFLIKNELIDDHKFGTVGAVAIDKSGNIAAGTSTGGMTNKKYGRIGDVPIIGAGTYANNLTCGISATGTGEYFIRTVAAHEVSSLIKHKGFSPSEALHEVLFNQIGPLGGEGGMILLDKNGEVYWDFNSTGMFRGYKKSTGETTIEMFEKTE</sequence>
<organism evidence="8 9">
    <name type="scientific">Lutibacter maritimus</name>
    <dbReference type="NCBI Taxonomy" id="593133"/>
    <lineage>
        <taxon>Bacteria</taxon>
        <taxon>Pseudomonadati</taxon>
        <taxon>Bacteroidota</taxon>
        <taxon>Flavobacteriia</taxon>
        <taxon>Flavobacteriales</taxon>
        <taxon>Flavobacteriaceae</taxon>
        <taxon>Lutibacter</taxon>
    </lineage>
</organism>
<feature type="binding site" evidence="6">
    <location>
        <begin position="265"/>
        <end position="268"/>
    </location>
    <ligand>
        <name>substrate</name>
    </ligand>
</feature>
<evidence type="ECO:0000256" key="2">
    <source>
        <dbReference type="ARBA" id="ARBA00022801"/>
    </source>
</evidence>
<evidence type="ECO:0000313" key="9">
    <source>
        <dbReference type="Proteomes" id="UP000199312"/>
    </source>
</evidence>
<dbReference type="InterPro" id="IPR000246">
    <property type="entry name" value="Peptidase_T2"/>
</dbReference>
<dbReference type="FunFam" id="3.60.20.30:FF:000001">
    <property type="entry name" value="Isoaspartyl peptidase/L-asparaginase"/>
    <property type="match status" value="1"/>
</dbReference>
<keyword evidence="9" id="KW-1185">Reference proteome</keyword>
<reference evidence="9" key="1">
    <citation type="submission" date="2016-10" db="EMBL/GenBank/DDBJ databases">
        <authorList>
            <person name="Varghese N."/>
            <person name="Submissions S."/>
        </authorList>
    </citation>
    <scope>NUCLEOTIDE SEQUENCE [LARGE SCALE GENOMIC DNA]</scope>
    <source>
        <strain evidence="9">DSM 24450</strain>
    </source>
</reference>
<dbReference type="Pfam" id="PF01112">
    <property type="entry name" value="Asparaginase_2"/>
    <property type="match status" value="1"/>
</dbReference>
<keyword evidence="3" id="KW-0068">Autocatalytic cleavage</keyword>
<feature type="site" description="Cleavage; by autolysis" evidence="7">
    <location>
        <begin position="213"/>
        <end position="214"/>
    </location>
</feature>
<evidence type="ECO:0000256" key="6">
    <source>
        <dbReference type="PIRSR" id="PIRSR600246-2"/>
    </source>
</evidence>
<dbReference type="AlphaFoldDB" id="A0A1I6SDM0"/>
<dbReference type="CDD" id="cd04701">
    <property type="entry name" value="Asparaginase_2"/>
    <property type="match status" value="1"/>
</dbReference>
<evidence type="ECO:0000313" key="8">
    <source>
        <dbReference type="EMBL" id="SFS74848.1"/>
    </source>
</evidence>